<dbReference type="EMBL" id="KZ821218">
    <property type="protein sequence ID" value="PYH50016.1"/>
    <property type="molecule type" value="Genomic_DNA"/>
</dbReference>
<sequence>MTILPSISLVSILFLFSLFAFHISWLSFARSAPHTHCNGSKCGVFPKCYRSDLNPLVRSSNLACSLPRCLFPSQPWTVPILLAGPCSGPDSWGYSYCDLLVSSFCQLHLSCHTRHFAWAVPAHILIR</sequence>
<dbReference type="AlphaFoldDB" id="A0A318ZR64"/>
<evidence type="ECO:0000313" key="2">
    <source>
        <dbReference type="Proteomes" id="UP000248349"/>
    </source>
</evidence>
<evidence type="ECO:0000313" key="1">
    <source>
        <dbReference type="EMBL" id="PYH50016.1"/>
    </source>
</evidence>
<proteinExistence type="predicted"/>
<dbReference type="GeneID" id="37071664"/>
<protein>
    <submittedName>
        <fullName evidence="1">Uncharacterized protein</fullName>
    </submittedName>
</protein>
<reference evidence="1 2" key="1">
    <citation type="submission" date="2016-12" db="EMBL/GenBank/DDBJ databases">
        <title>The genomes of Aspergillus section Nigri reveals drivers in fungal speciation.</title>
        <authorList>
            <consortium name="DOE Joint Genome Institute"/>
            <person name="Vesth T.C."/>
            <person name="Nybo J."/>
            <person name="Theobald S."/>
            <person name="Brandl J."/>
            <person name="Frisvad J.C."/>
            <person name="Nielsen K.F."/>
            <person name="Lyhne E.K."/>
            <person name="Kogle M.E."/>
            <person name="Kuo A."/>
            <person name="Riley R."/>
            <person name="Clum A."/>
            <person name="Nolan M."/>
            <person name="Lipzen A."/>
            <person name="Salamov A."/>
            <person name="Henrissat B."/>
            <person name="Wiebenga A."/>
            <person name="De Vries R.P."/>
            <person name="Grigoriev I.V."/>
            <person name="Mortensen U.H."/>
            <person name="Andersen M.R."/>
            <person name="Baker S.E."/>
        </authorList>
    </citation>
    <scope>NUCLEOTIDE SEQUENCE [LARGE SCALE GENOMIC DNA]</scope>
    <source>
        <strain evidence="1 2">JOP 1030-1</strain>
    </source>
</reference>
<dbReference type="RefSeq" id="XP_025435998.1">
    <property type="nucleotide sequence ID" value="XM_025570436.1"/>
</dbReference>
<gene>
    <name evidence="1" type="ORF">BP01DRAFT_12550</name>
</gene>
<organism evidence="1 2">
    <name type="scientific">Aspergillus saccharolyticus JOP 1030-1</name>
    <dbReference type="NCBI Taxonomy" id="1450539"/>
    <lineage>
        <taxon>Eukaryota</taxon>
        <taxon>Fungi</taxon>
        <taxon>Dikarya</taxon>
        <taxon>Ascomycota</taxon>
        <taxon>Pezizomycotina</taxon>
        <taxon>Eurotiomycetes</taxon>
        <taxon>Eurotiomycetidae</taxon>
        <taxon>Eurotiales</taxon>
        <taxon>Aspergillaceae</taxon>
        <taxon>Aspergillus</taxon>
        <taxon>Aspergillus subgen. Circumdati</taxon>
    </lineage>
</organism>
<dbReference type="Proteomes" id="UP000248349">
    <property type="component" value="Unassembled WGS sequence"/>
</dbReference>
<name>A0A318ZR64_9EURO</name>
<keyword evidence="2" id="KW-1185">Reference proteome</keyword>
<accession>A0A318ZR64</accession>